<dbReference type="Pfam" id="PF13411">
    <property type="entry name" value="MerR_1"/>
    <property type="match status" value="1"/>
</dbReference>
<dbReference type="OrthoDB" id="9800334at2"/>
<dbReference type="InterPro" id="IPR047057">
    <property type="entry name" value="MerR_fam"/>
</dbReference>
<gene>
    <name evidence="5" type="ORF">C1949_13730</name>
</gene>
<dbReference type="EMBL" id="PPSK01000013">
    <property type="protein sequence ID" value="POB02497.1"/>
    <property type="molecule type" value="Genomic_DNA"/>
</dbReference>
<dbReference type="InterPro" id="IPR000551">
    <property type="entry name" value="MerR-type_HTH_dom"/>
</dbReference>
<evidence type="ECO:0000313" key="6">
    <source>
        <dbReference type="Proteomes" id="UP000243451"/>
    </source>
</evidence>
<keyword evidence="6" id="KW-1185">Reference proteome</keyword>
<feature type="domain" description="HTH merR-type" evidence="4">
    <location>
        <begin position="95"/>
        <end position="164"/>
    </location>
</feature>
<protein>
    <submittedName>
        <fullName evidence="5">Helix-turn-helix-type transcriptional regulator</fullName>
    </submittedName>
</protein>
<evidence type="ECO:0000313" key="5">
    <source>
        <dbReference type="EMBL" id="POB02497.1"/>
    </source>
</evidence>
<dbReference type="GO" id="GO:0003700">
    <property type="term" value="F:DNA-binding transcription factor activity"/>
    <property type="evidence" value="ECO:0007669"/>
    <property type="project" value="InterPro"/>
</dbReference>
<keyword evidence="3" id="KW-0804">Transcription</keyword>
<evidence type="ECO:0000256" key="3">
    <source>
        <dbReference type="ARBA" id="ARBA00023163"/>
    </source>
</evidence>
<dbReference type="CDD" id="cd01104">
    <property type="entry name" value="HTH_MlrA-CarA"/>
    <property type="match status" value="1"/>
</dbReference>
<keyword evidence="1" id="KW-0805">Transcription regulation</keyword>
<accession>A0A2P4ET90</accession>
<reference evidence="5 6" key="1">
    <citation type="submission" date="2018-01" db="EMBL/GenBank/DDBJ databases">
        <title>Draft genome of the type strain Pseudomonas oceani DSM 100277 isolated from the deep water in Okinawa trough, northwestern Pacific Ocean.</title>
        <authorList>
            <person name="Gomila M."/>
            <person name="Mulet M."/>
            <person name="Garcia-Valdes E."/>
            <person name="Lalucat J."/>
        </authorList>
    </citation>
    <scope>NUCLEOTIDE SEQUENCE [LARGE SCALE GENOMIC DNA]</scope>
    <source>
        <strain evidence="5 6">DSM 100277</strain>
    </source>
</reference>
<proteinExistence type="predicted"/>
<evidence type="ECO:0000256" key="1">
    <source>
        <dbReference type="ARBA" id="ARBA00023015"/>
    </source>
</evidence>
<dbReference type="Gene3D" id="1.10.1660.10">
    <property type="match status" value="1"/>
</dbReference>
<dbReference type="GO" id="GO:0003677">
    <property type="term" value="F:DNA binding"/>
    <property type="evidence" value="ECO:0007669"/>
    <property type="project" value="UniProtKB-KW"/>
</dbReference>
<comment type="caution">
    <text evidence="5">The sequence shown here is derived from an EMBL/GenBank/DDBJ whole genome shotgun (WGS) entry which is preliminary data.</text>
</comment>
<dbReference type="PANTHER" id="PTHR30204:SF67">
    <property type="entry name" value="HTH-TYPE TRANSCRIPTIONAL REGULATOR MLRA-RELATED"/>
    <property type="match status" value="1"/>
</dbReference>
<dbReference type="SMART" id="SM00422">
    <property type="entry name" value="HTH_MERR"/>
    <property type="match status" value="1"/>
</dbReference>
<dbReference type="SUPFAM" id="SSF46955">
    <property type="entry name" value="Putative DNA-binding domain"/>
    <property type="match status" value="1"/>
</dbReference>
<sequence>MTMVSGAADVLGILVCMKFEFLGPQCGCCVFAQVSAGMLTRWQTLVGQLHVTGQYQTPDHVQCPYKLPGWASVRYGHDAMNEAADGEQSIALETLYPIREVSRLTGVNPITLRAWERRYGLLVPHRTDSGHRLYSQRDIERVRTITNWIAKGVAVSKVASIIDRGGLDAPRPAATPEVPTVLDQWQSSLEDALGAFDLTLLERRYEQLLAVMPLASALTGVLLPVLRRQRRGTSESLLLDGVLRGRLLQRCAHREEGRPSVLLVNLQGAEGEVEALATAALIADAQVNLGFLPALPELPSLLLAAEQSGCKLLVMFSEGPLETAFLQRQLSALNQHLECELAVAGGCCALQTDALAAAGVHCMGGLGQELCASTRLLLAGQFDS</sequence>
<organism evidence="5 6">
    <name type="scientific">Halopseudomonas oceani</name>
    <dbReference type="NCBI Taxonomy" id="1708783"/>
    <lineage>
        <taxon>Bacteria</taxon>
        <taxon>Pseudomonadati</taxon>
        <taxon>Pseudomonadota</taxon>
        <taxon>Gammaproteobacteria</taxon>
        <taxon>Pseudomonadales</taxon>
        <taxon>Pseudomonadaceae</taxon>
        <taxon>Halopseudomonas</taxon>
    </lineage>
</organism>
<dbReference type="Proteomes" id="UP000243451">
    <property type="component" value="Unassembled WGS sequence"/>
</dbReference>
<keyword evidence="2" id="KW-0238">DNA-binding</keyword>
<evidence type="ECO:0000259" key="4">
    <source>
        <dbReference type="PROSITE" id="PS50937"/>
    </source>
</evidence>
<dbReference type="PANTHER" id="PTHR30204">
    <property type="entry name" value="REDOX-CYCLING DRUG-SENSING TRANSCRIPTIONAL ACTIVATOR SOXR"/>
    <property type="match status" value="1"/>
</dbReference>
<dbReference type="InterPro" id="IPR009061">
    <property type="entry name" value="DNA-bd_dom_put_sf"/>
</dbReference>
<dbReference type="AlphaFoldDB" id="A0A2P4ET90"/>
<evidence type="ECO:0000256" key="2">
    <source>
        <dbReference type="ARBA" id="ARBA00023125"/>
    </source>
</evidence>
<name>A0A2P4ET90_9GAMM</name>
<dbReference type="PROSITE" id="PS50937">
    <property type="entry name" value="HTH_MERR_2"/>
    <property type="match status" value="1"/>
</dbReference>